<dbReference type="RefSeq" id="WP_182308692.1">
    <property type="nucleotide sequence ID" value="NZ_CP059897.1"/>
</dbReference>
<dbReference type="InterPro" id="IPR036837">
    <property type="entry name" value="Cation_efflux_CTD_sf"/>
</dbReference>
<comment type="caution">
    <text evidence="8">The sequence shown here is derived from an EMBL/GenBank/DDBJ whole genome shotgun (WGS) entry which is preliminary data.</text>
</comment>
<name>A0ABV7I9W3_9HYPH</name>
<comment type="subcellular location">
    <subcellularLocation>
        <location evidence="1">Membrane</location>
        <topology evidence="1">Multi-pass membrane protein</topology>
    </subcellularLocation>
</comment>
<keyword evidence="3 6" id="KW-0812">Transmembrane</keyword>
<feature type="transmembrane region" description="Helical" evidence="6">
    <location>
        <begin position="159"/>
        <end position="182"/>
    </location>
</feature>
<proteinExistence type="predicted"/>
<organism evidence="8 9">
    <name type="scientific">Ciceribacter thiooxidans</name>
    <dbReference type="NCBI Taxonomy" id="1969821"/>
    <lineage>
        <taxon>Bacteria</taxon>
        <taxon>Pseudomonadati</taxon>
        <taxon>Pseudomonadota</taxon>
        <taxon>Alphaproteobacteria</taxon>
        <taxon>Hyphomicrobiales</taxon>
        <taxon>Rhizobiaceae</taxon>
        <taxon>Ciceribacter</taxon>
    </lineage>
</organism>
<gene>
    <name evidence="8" type="ORF">ACFOHV_22560</name>
</gene>
<keyword evidence="9" id="KW-1185">Reference proteome</keyword>
<dbReference type="Proteomes" id="UP001595647">
    <property type="component" value="Unassembled WGS sequence"/>
</dbReference>
<reference evidence="9" key="1">
    <citation type="journal article" date="2019" name="Int. J. Syst. Evol. Microbiol.">
        <title>The Global Catalogue of Microorganisms (GCM) 10K type strain sequencing project: providing services to taxonomists for standard genome sequencing and annotation.</title>
        <authorList>
            <consortium name="The Broad Institute Genomics Platform"/>
            <consortium name="The Broad Institute Genome Sequencing Center for Infectious Disease"/>
            <person name="Wu L."/>
            <person name="Ma J."/>
        </authorList>
    </citation>
    <scope>NUCLEOTIDE SEQUENCE [LARGE SCALE GENOMIC DNA]</scope>
    <source>
        <strain evidence="9">KCTC 52231</strain>
    </source>
</reference>
<dbReference type="Pfam" id="PF01545">
    <property type="entry name" value="Cation_efflux"/>
    <property type="match status" value="1"/>
</dbReference>
<dbReference type="PANTHER" id="PTHR13414:SF9">
    <property type="entry name" value="PROTON-COUPLED ZINC ANTIPORTER SLC30A9, MITOCHONDRIAL"/>
    <property type="match status" value="1"/>
</dbReference>
<keyword evidence="2" id="KW-0813">Transport</keyword>
<dbReference type="PANTHER" id="PTHR13414">
    <property type="entry name" value="HUEL-CATION TRANSPORTER"/>
    <property type="match status" value="1"/>
</dbReference>
<evidence type="ECO:0000256" key="4">
    <source>
        <dbReference type="ARBA" id="ARBA00022989"/>
    </source>
</evidence>
<feature type="transmembrane region" description="Helical" evidence="6">
    <location>
        <begin position="77"/>
        <end position="98"/>
    </location>
</feature>
<dbReference type="NCBIfam" id="TIGR01297">
    <property type="entry name" value="CDF"/>
    <property type="match status" value="1"/>
</dbReference>
<protein>
    <submittedName>
        <fullName evidence="8">Cation diffusion facilitator family transporter</fullName>
    </submittedName>
</protein>
<sequence>MAAQGGSRTVIYAALAGNALIAATKFAAALFTGSSAMLSEGVHSVVDTGNQLLMLHGLRRAASPPDETHPLGYGREVYFWSFVVALLVFAVGAGVSFYEGIVHLLHPVPAQNITVNYVVIGLSVVFEGSAWFFALRHFRREKGRQSYLAAVRRSKDPTIFTVLFEDSAALLGLLIAFIAITAAHVFEMPLLDGIGSIGIALVLAATAIFLAIESKGLLIGEQALPAVRRRISELAASDRDVAGVVDILTVHLGPSDVVAAIDVEFHDELRTPEIEASVNRIQENVRSELQQVSSIFIRPRSRPSQFG</sequence>
<dbReference type="InterPro" id="IPR027469">
    <property type="entry name" value="Cation_efflux_TMD_sf"/>
</dbReference>
<accession>A0ABV7I9W3</accession>
<evidence type="ECO:0000259" key="7">
    <source>
        <dbReference type="Pfam" id="PF01545"/>
    </source>
</evidence>
<evidence type="ECO:0000256" key="1">
    <source>
        <dbReference type="ARBA" id="ARBA00004141"/>
    </source>
</evidence>
<feature type="domain" description="Cation efflux protein transmembrane" evidence="7">
    <location>
        <begin position="12"/>
        <end position="218"/>
    </location>
</feature>
<evidence type="ECO:0000313" key="9">
    <source>
        <dbReference type="Proteomes" id="UP001595647"/>
    </source>
</evidence>
<evidence type="ECO:0000256" key="5">
    <source>
        <dbReference type="ARBA" id="ARBA00023136"/>
    </source>
</evidence>
<dbReference type="InterPro" id="IPR058533">
    <property type="entry name" value="Cation_efflux_TM"/>
</dbReference>
<keyword evidence="5 6" id="KW-0472">Membrane</keyword>
<dbReference type="EMBL" id="JBHRTG010000019">
    <property type="protein sequence ID" value="MFC3166069.1"/>
    <property type="molecule type" value="Genomic_DNA"/>
</dbReference>
<dbReference type="InterPro" id="IPR002524">
    <property type="entry name" value="Cation_efflux"/>
</dbReference>
<dbReference type="SUPFAM" id="SSF161111">
    <property type="entry name" value="Cation efflux protein transmembrane domain-like"/>
    <property type="match status" value="1"/>
</dbReference>
<keyword evidence="4 6" id="KW-1133">Transmembrane helix</keyword>
<dbReference type="SUPFAM" id="SSF160240">
    <property type="entry name" value="Cation efflux protein cytoplasmic domain-like"/>
    <property type="match status" value="1"/>
</dbReference>
<evidence type="ECO:0000313" key="8">
    <source>
        <dbReference type="EMBL" id="MFC3166069.1"/>
    </source>
</evidence>
<dbReference type="InterPro" id="IPR040177">
    <property type="entry name" value="SLC30A9"/>
</dbReference>
<feature type="transmembrane region" description="Helical" evidence="6">
    <location>
        <begin position="118"/>
        <end position="138"/>
    </location>
</feature>
<dbReference type="Gene3D" id="1.20.1510.10">
    <property type="entry name" value="Cation efflux protein transmembrane domain"/>
    <property type="match status" value="1"/>
</dbReference>
<evidence type="ECO:0000256" key="3">
    <source>
        <dbReference type="ARBA" id="ARBA00022692"/>
    </source>
</evidence>
<evidence type="ECO:0000256" key="2">
    <source>
        <dbReference type="ARBA" id="ARBA00022448"/>
    </source>
</evidence>
<feature type="transmembrane region" description="Helical" evidence="6">
    <location>
        <begin position="194"/>
        <end position="212"/>
    </location>
</feature>
<evidence type="ECO:0000256" key="6">
    <source>
        <dbReference type="SAM" id="Phobius"/>
    </source>
</evidence>